<name>A0A5N7MWG3_9HYPH</name>
<evidence type="ECO:0000313" key="2">
    <source>
        <dbReference type="Proteomes" id="UP000403266"/>
    </source>
</evidence>
<protein>
    <submittedName>
        <fullName evidence="1">Uncharacterized protein</fullName>
    </submittedName>
</protein>
<dbReference type="AlphaFoldDB" id="A0A5N7MWG3"/>
<dbReference type="OrthoDB" id="7509297at2"/>
<comment type="caution">
    <text evidence="1">The sequence shown here is derived from an EMBL/GenBank/DDBJ whole genome shotgun (WGS) entry which is preliminary data.</text>
</comment>
<reference evidence="1 2" key="1">
    <citation type="journal article" date="2019" name="Syst. Appl. Microbiol.">
        <title>Microvirga tunisiensis sp. nov., a root nodule symbiotic bacterium isolated from Lupinus micranthus and L. luteus grown in Northern Tunisia.</title>
        <authorList>
            <person name="Msaddak A."/>
            <person name="Rejili M."/>
            <person name="Duran D."/>
            <person name="Mars M."/>
            <person name="Palacios J.M."/>
            <person name="Ruiz-Argueso T."/>
            <person name="Rey L."/>
            <person name="Imperial J."/>
        </authorList>
    </citation>
    <scope>NUCLEOTIDE SEQUENCE [LARGE SCALE GENOMIC DNA]</scope>
    <source>
        <strain evidence="1 2">Lmie10</strain>
    </source>
</reference>
<organism evidence="1 2">
    <name type="scientific">Microvirga tunisiensis</name>
    <dbReference type="NCBI Taxonomy" id="2108360"/>
    <lineage>
        <taxon>Bacteria</taxon>
        <taxon>Pseudomonadati</taxon>
        <taxon>Pseudomonadota</taxon>
        <taxon>Alphaproteobacteria</taxon>
        <taxon>Hyphomicrobiales</taxon>
        <taxon>Methylobacteriaceae</taxon>
        <taxon>Microvirga</taxon>
    </lineage>
</organism>
<evidence type="ECO:0000313" key="1">
    <source>
        <dbReference type="EMBL" id="MPR30819.1"/>
    </source>
</evidence>
<dbReference type="EMBL" id="VOSK01000454">
    <property type="protein sequence ID" value="MPR30819.1"/>
    <property type="molecule type" value="Genomic_DNA"/>
</dbReference>
<keyword evidence="2" id="KW-1185">Reference proteome</keyword>
<sequence>MSHGPIEEQHRSVMNTLAGALDEVFNGPSTDDRVRTTGFALLVFPLGKDISGTGRVNYIGNGARADMLVALKELVARWEGCIPSEEDRA</sequence>
<dbReference type="RefSeq" id="WP_152717775.1">
    <property type="nucleotide sequence ID" value="NZ_VOSJ01000479.1"/>
</dbReference>
<accession>A0A5N7MWG3</accession>
<gene>
    <name evidence="1" type="ORF">FS320_39150</name>
</gene>
<dbReference type="Proteomes" id="UP000403266">
    <property type="component" value="Unassembled WGS sequence"/>
</dbReference>
<proteinExistence type="predicted"/>